<evidence type="ECO:0000259" key="2">
    <source>
        <dbReference type="Pfam" id="PF13280"/>
    </source>
</evidence>
<organism evidence="3">
    <name type="scientific">mine drainage metagenome</name>
    <dbReference type="NCBI Taxonomy" id="410659"/>
    <lineage>
        <taxon>unclassified sequences</taxon>
        <taxon>metagenomes</taxon>
        <taxon>ecological metagenomes</taxon>
    </lineage>
</organism>
<protein>
    <recommendedName>
        <fullName evidence="2">WYL domain-containing protein</fullName>
    </recommendedName>
</protein>
<dbReference type="EMBL" id="MLJW01003946">
    <property type="protein sequence ID" value="OIQ70951.1"/>
    <property type="molecule type" value="Genomic_DNA"/>
</dbReference>
<reference evidence="3" key="1">
    <citation type="submission" date="2016-10" db="EMBL/GenBank/DDBJ databases">
        <title>Sequence of Gallionella enrichment culture.</title>
        <authorList>
            <person name="Poehlein A."/>
            <person name="Muehling M."/>
            <person name="Daniel R."/>
        </authorList>
    </citation>
    <scope>NUCLEOTIDE SEQUENCE</scope>
</reference>
<feature type="region of interest" description="Disordered" evidence="1">
    <location>
        <begin position="220"/>
        <end position="243"/>
    </location>
</feature>
<dbReference type="PROSITE" id="PS52050">
    <property type="entry name" value="WYL"/>
    <property type="match status" value="1"/>
</dbReference>
<dbReference type="AlphaFoldDB" id="A0A1J5PT94"/>
<name>A0A1J5PT94_9ZZZZ</name>
<gene>
    <name evidence="3" type="ORF">GALL_474350</name>
</gene>
<dbReference type="Pfam" id="PF13280">
    <property type="entry name" value="WYL"/>
    <property type="match status" value="1"/>
</dbReference>
<evidence type="ECO:0000313" key="3">
    <source>
        <dbReference type="EMBL" id="OIQ70951.1"/>
    </source>
</evidence>
<evidence type="ECO:0000256" key="1">
    <source>
        <dbReference type="SAM" id="MobiDB-lite"/>
    </source>
</evidence>
<sequence length="294" mass="32229">MAEGIGRIENGTPPDRAVVRSTLARKCEFKGIAVPTYAALSDRPERTAIEVEWEQMLAHQLPACPPFEEFWQELPEVFEWLNEAIAAPTFAAVPATAFGREAMDAAWRLPPMVQAWGAEAGSLETIRFAAANRLCVQLDYTKANGERTAPTIEPYSVQRTSAGDLLLFGVKADAGESRSYRLDRISSATVTRQAFRPRYVIELTNSGPLTAPSVEQQPATVSSFSPTRFPAARRPSGARTTRPPRSVGLTYAFACTTCGKTFKRDTYDATLNPHKNKQGWPCPGRIGFLKSTSA</sequence>
<proteinExistence type="predicted"/>
<feature type="domain" description="WYL" evidence="2">
    <location>
        <begin position="123"/>
        <end position="190"/>
    </location>
</feature>
<comment type="caution">
    <text evidence="3">The sequence shown here is derived from an EMBL/GenBank/DDBJ whole genome shotgun (WGS) entry which is preliminary data.</text>
</comment>
<accession>A0A1J5PT94</accession>
<dbReference type="InterPro" id="IPR026881">
    <property type="entry name" value="WYL_dom"/>
</dbReference>